<dbReference type="OrthoDB" id="7431968at2"/>
<feature type="signal peptide" evidence="4">
    <location>
        <begin position="1"/>
        <end position="30"/>
    </location>
</feature>
<dbReference type="PANTHER" id="PTHR30024">
    <property type="entry name" value="ALIPHATIC SULFONATES-BINDING PROTEIN-RELATED"/>
    <property type="match status" value="1"/>
</dbReference>
<dbReference type="CDD" id="cd01008">
    <property type="entry name" value="PBP2_NrtA_SsuA_CpmA_like"/>
    <property type="match status" value="1"/>
</dbReference>
<dbReference type="GO" id="GO:0042597">
    <property type="term" value="C:periplasmic space"/>
    <property type="evidence" value="ECO:0007669"/>
    <property type="project" value="UniProtKB-SubCell"/>
</dbReference>
<dbReference type="EMBL" id="PIUM01000033">
    <property type="protein sequence ID" value="PKU22346.1"/>
    <property type="molecule type" value="Genomic_DNA"/>
</dbReference>
<comment type="similarity">
    <text evidence="2">Belongs to the bacterial solute-binding protein SsuA/TauA family.</text>
</comment>
<accession>A0A2N3PPM6</accession>
<comment type="caution">
    <text evidence="6">The sequence shown here is derived from an EMBL/GenBank/DDBJ whole genome shotgun (WGS) entry which is preliminary data.</text>
</comment>
<evidence type="ECO:0000256" key="2">
    <source>
        <dbReference type="ARBA" id="ARBA00010742"/>
    </source>
</evidence>
<evidence type="ECO:0000313" key="7">
    <source>
        <dbReference type="Proteomes" id="UP000233293"/>
    </source>
</evidence>
<keyword evidence="7" id="KW-1185">Reference proteome</keyword>
<sequence>MIFRHQLRRAISALIAALALSPLSIAPLHAEDIAIGEGLSIAWVPFFVADEKKLWDDQGLTAKSTLFASGRLVLDALTGGHVILGTAAETPVMFASVNNLPVRIVATMNRYECFDVVAAKDIRSIQDLKGRKIGYAQGTNSHYYLFKLLDKAGLKFSDVTAISLNPGDFVSSLSNGAIDAFIWTEPHQSQAAALPGGGFHVIRTPGLYNTYSSIIALQSTLDEKPELVVNALKALITADRVAKENPEEAIRIVAEKVKLDPAIARALWPNLHLDIDLDRQSLVAELENQARWASANNLVRPDAKLPDFNTVVVSGPLEAARLQLKAVQK</sequence>
<evidence type="ECO:0000313" key="6">
    <source>
        <dbReference type="EMBL" id="PKU22346.1"/>
    </source>
</evidence>
<keyword evidence="3 4" id="KW-0732">Signal</keyword>
<dbReference type="GO" id="GO:0042918">
    <property type="term" value="P:alkanesulfonate transmembrane transport"/>
    <property type="evidence" value="ECO:0007669"/>
    <property type="project" value="TreeGrafter"/>
</dbReference>
<comment type="subcellular location">
    <subcellularLocation>
        <location evidence="1">Periplasm</location>
    </subcellularLocation>
</comment>
<reference evidence="7" key="1">
    <citation type="submission" date="2017-12" db="EMBL/GenBank/DDBJ databases">
        <title>Draft genome sequence of Telmatospirillum siberiense 26-4b1T, an acidotolerant peatland alphaproteobacterium potentially involved in sulfur cycling.</title>
        <authorList>
            <person name="Hausmann B."/>
            <person name="Pjevac P."/>
            <person name="Schreck K."/>
            <person name="Herbold C.W."/>
            <person name="Daims H."/>
            <person name="Wagner M."/>
            <person name="Pester M."/>
            <person name="Loy A."/>
        </authorList>
    </citation>
    <scope>NUCLEOTIDE SEQUENCE [LARGE SCALE GENOMIC DNA]</scope>
    <source>
        <strain evidence="7">26-4b1</strain>
    </source>
</reference>
<proteinExistence type="inferred from homology"/>
<feature type="chain" id="PRO_5014619604" description="SsuA/THI5-like domain-containing protein" evidence="4">
    <location>
        <begin position="31"/>
        <end position="329"/>
    </location>
</feature>
<dbReference type="InterPro" id="IPR015168">
    <property type="entry name" value="SsuA/THI5"/>
</dbReference>
<dbReference type="AlphaFoldDB" id="A0A2N3PPM6"/>
<feature type="domain" description="SsuA/THI5-like" evidence="5">
    <location>
        <begin position="44"/>
        <end position="249"/>
    </location>
</feature>
<gene>
    <name evidence="6" type="ORF">CWS72_21960</name>
</gene>
<evidence type="ECO:0000259" key="5">
    <source>
        <dbReference type="Pfam" id="PF09084"/>
    </source>
</evidence>
<organism evidence="6 7">
    <name type="scientific">Telmatospirillum siberiense</name>
    <dbReference type="NCBI Taxonomy" id="382514"/>
    <lineage>
        <taxon>Bacteria</taxon>
        <taxon>Pseudomonadati</taxon>
        <taxon>Pseudomonadota</taxon>
        <taxon>Alphaproteobacteria</taxon>
        <taxon>Rhodospirillales</taxon>
        <taxon>Rhodospirillaceae</taxon>
        <taxon>Telmatospirillum</taxon>
    </lineage>
</organism>
<dbReference type="Pfam" id="PF09084">
    <property type="entry name" value="NMT1"/>
    <property type="match status" value="1"/>
</dbReference>
<name>A0A2N3PPM6_9PROT</name>
<dbReference type="SUPFAM" id="SSF53850">
    <property type="entry name" value="Periplasmic binding protein-like II"/>
    <property type="match status" value="1"/>
</dbReference>
<protein>
    <recommendedName>
        <fullName evidence="5">SsuA/THI5-like domain-containing protein</fullName>
    </recommendedName>
</protein>
<dbReference type="Proteomes" id="UP000233293">
    <property type="component" value="Unassembled WGS sequence"/>
</dbReference>
<evidence type="ECO:0000256" key="1">
    <source>
        <dbReference type="ARBA" id="ARBA00004418"/>
    </source>
</evidence>
<evidence type="ECO:0000256" key="4">
    <source>
        <dbReference type="SAM" id="SignalP"/>
    </source>
</evidence>
<dbReference type="Gene3D" id="3.40.190.10">
    <property type="entry name" value="Periplasmic binding protein-like II"/>
    <property type="match status" value="2"/>
</dbReference>
<dbReference type="PANTHER" id="PTHR30024:SF47">
    <property type="entry name" value="TAURINE-BINDING PERIPLASMIC PROTEIN"/>
    <property type="match status" value="1"/>
</dbReference>
<evidence type="ECO:0000256" key="3">
    <source>
        <dbReference type="ARBA" id="ARBA00022729"/>
    </source>
</evidence>
<dbReference type="RefSeq" id="WP_101252793.1">
    <property type="nucleotide sequence ID" value="NZ_PIUM01000033.1"/>
</dbReference>